<dbReference type="PANTHER" id="PTHR22948:SF29">
    <property type="entry name" value="FI02030P-RELATED"/>
    <property type="match status" value="1"/>
</dbReference>
<keyword evidence="4" id="KW-1185">Reference proteome</keyword>
<feature type="region of interest" description="Disordered" evidence="1">
    <location>
        <begin position="96"/>
        <end position="126"/>
    </location>
</feature>
<feature type="domain" description="Tudor" evidence="2">
    <location>
        <begin position="146"/>
        <end position="274"/>
    </location>
</feature>
<evidence type="ECO:0000259" key="2">
    <source>
        <dbReference type="Pfam" id="PF00567"/>
    </source>
</evidence>
<accession>A0A9D4SW39</accession>
<reference evidence="3" key="2">
    <citation type="submission" date="2021-09" db="EMBL/GenBank/DDBJ databases">
        <authorList>
            <person name="Jia N."/>
            <person name="Wang J."/>
            <person name="Shi W."/>
            <person name="Du L."/>
            <person name="Sun Y."/>
            <person name="Zhan W."/>
            <person name="Jiang J."/>
            <person name="Wang Q."/>
            <person name="Zhang B."/>
            <person name="Ji P."/>
            <person name="Sakyi L.B."/>
            <person name="Cui X."/>
            <person name="Yuan T."/>
            <person name="Jiang B."/>
            <person name="Yang W."/>
            <person name="Lam T.T.-Y."/>
            <person name="Chang Q."/>
            <person name="Ding S."/>
            <person name="Wang X."/>
            <person name="Zhu J."/>
            <person name="Ruan X."/>
            <person name="Zhao L."/>
            <person name="Wei J."/>
            <person name="Que T."/>
            <person name="Du C."/>
            <person name="Cheng J."/>
            <person name="Dai P."/>
            <person name="Han X."/>
            <person name="Huang E."/>
            <person name="Gao Y."/>
            <person name="Liu J."/>
            <person name="Shao H."/>
            <person name="Ye R."/>
            <person name="Li L."/>
            <person name="Wei W."/>
            <person name="Wang X."/>
            <person name="Wang C."/>
            <person name="Huo Q."/>
            <person name="Li W."/>
            <person name="Guo W."/>
            <person name="Chen H."/>
            <person name="Chen S."/>
            <person name="Zhou L."/>
            <person name="Zhou L."/>
            <person name="Ni X."/>
            <person name="Tian J."/>
            <person name="Zhou Y."/>
            <person name="Sheng Y."/>
            <person name="Liu T."/>
            <person name="Pan Y."/>
            <person name="Xia L."/>
            <person name="Li J."/>
            <person name="Zhao F."/>
            <person name="Cao W."/>
        </authorList>
    </citation>
    <scope>NUCLEOTIDE SEQUENCE</scope>
    <source>
        <strain evidence="3">Rsan-2018</strain>
        <tissue evidence="3">Larvae</tissue>
    </source>
</reference>
<dbReference type="Gene3D" id="2.30.30.140">
    <property type="match status" value="1"/>
</dbReference>
<evidence type="ECO:0000313" key="4">
    <source>
        <dbReference type="Proteomes" id="UP000821837"/>
    </source>
</evidence>
<dbReference type="EMBL" id="JABSTV010001251">
    <property type="protein sequence ID" value="KAH7951546.1"/>
    <property type="molecule type" value="Genomic_DNA"/>
</dbReference>
<dbReference type="VEuPathDB" id="VectorBase:RSAN_030864"/>
<name>A0A9D4SW39_RHISA</name>
<dbReference type="Gene3D" id="2.40.50.90">
    <property type="match status" value="1"/>
</dbReference>
<dbReference type="PANTHER" id="PTHR22948">
    <property type="entry name" value="TUDOR DOMAIN CONTAINING PROTEIN"/>
    <property type="match status" value="1"/>
</dbReference>
<organism evidence="3 4">
    <name type="scientific">Rhipicephalus sanguineus</name>
    <name type="common">Brown dog tick</name>
    <name type="synonym">Ixodes sanguineus</name>
    <dbReference type="NCBI Taxonomy" id="34632"/>
    <lineage>
        <taxon>Eukaryota</taxon>
        <taxon>Metazoa</taxon>
        <taxon>Ecdysozoa</taxon>
        <taxon>Arthropoda</taxon>
        <taxon>Chelicerata</taxon>
        <taxon>Arachnida</taxon>
        <taxon>Acari</taxon>
        <taxon>Parasitiformes</taxon>
        <taxon>Ixodida</taxon>
        <taxon>Ixodoidea</taxon>
        <taxon>Ixodidae</taxon>
        <taxon>Rhipicephalinae</taxon>
        <taxon>Rhipicephalus</taxon>
        <taxon>Rhipicephalus</taxon>
    </lineage>
</organism>
<evidence type="ECO:0000313" key="3">
    <source>
        <dbReference type="EMBL" id="KAH7951546.1"/>
    </source>
</evidence>
<gene>
    <name evidence="3" type="ORF">HPB52_010293</name>
</gene>
<dbReference type="Pfam" id="PF00567">
    <property type="entry name" value="TUDOR"/>
    <property type="match status" value="1"/>
</dbReference>
<dbReference type="AlphaFoldDB" id="A0A9D4SW39"/>
<protein>
    <recommendedName>
        <fullName evidence="2">Tudor domain-containing protein</fullName>
    </recommendedName>
</protein>
<dbReference type="InterPro" id="IPR002999">
    <property type="entry name" value="Tudor"/>
</dbReference>
<dbReference type="GO" id="GO:0034587">
    <property type="term" value="P:piRNA processing"/>
    <property type="evidence" value="ECO:0007669"/>
    <property type="project" value="TreeGrafter"/>
</dbReference>
<dbReference type="GO" id="GO:0007283">
    <property type="term" value="P:spermatogenesis"/>
    <property type="evidence" value="ECO:0007669"/>
    <property type="project" value="TreeGrafter"/>
</dbReference>
<dbReference type="InterPro" id="IPR035437">
    <property type="entry name" value="SNase_OB-fold_sf"/>
</dbReference>
<feature type="compositionally biased region" description="Polar residues" evidence="1">
    <location>
        <begin position="106"/>
        <end position="126"/>
    </location>
</feature>
<dbReference type="GO" id="GO:0043186">
    <property type="term" value="C:P granule"/>
    <property type="evidence" value="ECO:0007669"/>
    <property type="project" value="TreeGrafter"/>
</dbReference>
<comment type="caution">
    <text evidence="3">The sequence shown here is derived from an EMBL/GenBank/DDBJ whole genome shotgun (WGS) entry which is preliminary data.</text>
</comment>
<dbReference type="SUPFAM" id="SSF63748">
    <property type="entry name" value="Tudor/PWWP/MBT"/>
    <property type="match status" value="1"/>
</dbReference>
<proteinExistence type="predicted"/>
<dbReference type="OMA" id="QLASHFC"/>
<dbReference type="InterPro" id="IPR050621">
    <property type="entry name" value="Tudor_domain_containing"/>
</dbReference>
<evidence type="ECO:0000256" key="1">
    <source>
        <dbReference type="SAM" id="MobiDB-lite"/>
    </source>
</evidence>
<dbReference type="Proteomes" id="UP000821837">
    <property type="component" value="Chromosome 5"/>
</dbReference>
<reference evidence="3" key="1">
    <citation type="journal article" date="2020" name="Cell">
        <title>Large-Scale Comparative Analyses of Tick Genomes Elucidate Their Genetic Diversity and Vector Capacities.</title>
        <authorList>
            <consortium name="Tick Genome and Microbiome Consortium (TIGMIC)"/>
            <person name="Jia N."/>
            <person name="Wang J."/>
            <person name="Shi W."/>
            <person name="Du L."/>
            <person name="Sun Y."/>
            <person name="Zhan W."/>
            <person name="Jiang J.F."/>
            <person name="Wang Q."/>
            <person name="Zhang B."/>
            <person name="Ji P."/>
            <person name="Bell-Sakyi L."/>
            <person name="Cui X.M."/>
            <person name="Yuan T.T."/>
            <person name="Jiang B.G."/>
            <person name="Yang W.F."/>
            <person name="Lam T.T."/>
            <person name="Chang Q.C."/>
            <person name="Ding S.J."/>
            <person name="Wang X.J."/>
            <person name="Zhu J.G."/>
            <person name="Ruan X.D."/>
            <person name="Zhao L."/>
            <person name="Wei J.T."/>
            <person name="Ye R.Z."/>
            <person name="Que T.C."/>
            <person name="Du C.H."/>
            <person name="Zhou Y.H."/>
            <person name="Cheng J.X."/>
            <person name="Dai P.F."/>
            <person name="Guo W.B."/>
            <person name="Han X.H."/>
            <person name="Huang E.J."/>
            <person name="Li L.F."/>
            <person name="Wei W."/>
            <person name="Gao Y.C."/>
            <person name="Liu J.Z."/>
            <person name="Shao H.Z."/>
            <person name="Wang X."/>
            <person name="Wang C.C."/>
            <person name="Yang T.C."/>
            <person name="Huo Q.B."/>
            <person name="Li W."/>
            <person name="Chen H.Y."/>
            <person name="Chen S.E."/>
            <person name="Zhou L.G."/>
            <person name="Ni X.B."/>
            <person name="Tian J.H."/>
            <person name="Sheng Y."/>
            <person name="Liu T."/>
            <person name="Pan Y.S."/>
            <person name="Xia L.Y."/>
            <person name="Li J."/>
            <person name="Zhao F."/>
            <person name="Cao W.C."/>
        </authorList>
    </citation>
    <scope>NUCLEOTIDE SEQUENCE</scope>
    <source>
        <strain evidence="3">Rsan-2018</strain>
    </source>
</reference>
<dbReference type="GO" id="GO:0030719">
    <property type="term" value="P:P granule organization"/>
    <property type="evidence" value="ECO:0007669"/>
    <property type="project" value="TreeGrafter"/>
</dbReference>
<sequence>MSGATPASVVSNSFEPCHQQHQASNDIIRRINCMLLQSGGSVQLGAVLEQLRKEPMLERVTSTEVLNACLNTRGQLNFHAKEGSVIICRGETPSLQSCTTDDESTTTRGKTTPLQSSAKDNPSTTGKPACCDVTVVQPLPDALGEEFFPVVVREVVSPEAVIINLVGRWSYELKALLEMMNLYYSNQGIGGIAGQMYRIQDLVAGALCAYPHVDLPSSKEENWCRGVVTSVLQNCMVRVTDVDSGVKTLKPTTSLRQLASHFRSLPRQAITVKLCRLRSAQGGVWGPEASARLAELVCGQTVMCRLVNYVKGVPGVVMCDTNGPEDVFVSNVLIEECLALPMSSDDEN</sequence>